<dbReference type="PROSITE" id="PS00154">
    <property type="entry name" value="ATPASE_E1_E2"/>
    <property type="match status" value="1"/>
</dbReference>
<dbReference type="InterPro" id="IPR008250">
    <property type="entry name" value="ATPase_P-typ_transduc_dom_A_sf"/>
</dbReference>
<dbReference type="SUPFAM" id="SSF81665">
    <property type="entry name" value="Calcium ATPase, transmembrane domain M"/>
    <property type="match status" value="1"/>
</dbReference>
<keyword evidence="4" id="KW-0067">ATP-binding</keyword>
<evidence type="ECO:0000256" key="6">
    <source>
        <dbReference type="ARBA" id="ARBA00022989"/>
    </source>
</evidence>
<dbReference type="GO" id="GO:0016887">
    <property type="term" value="F:ATP hydrolysis activity"/>
    <property type="evidence" value="ECO:0007669"/>
    <property type="project" value="InterPro"/>
</dbReference>
<dbReference type="InterPro" id="IPR023299">
    <property type="entry name" value="ATPase_P-typ_cyto_dom_N"/>
</dbReference>
<dbReference type="SUPFAM" id="SSF56784">
    <property type="entry name" value="HAD-like"/>
    <property type="match status" value="1"/>
</dbReference>
<proteinExistence type="predicted"/>
<dbReference type="GO" id="GO:0005524">
    <property type="term" value="F:ATP binding"/>
    <property type="evidence" value="ECO:0007669"/>
    <property type="project" value="UniProtKB-KW"/>
</dbReference>
<dbReference type="InterPro" id="IPR023298">
    <property type="entry name" value="ATPase_P-typ_TM_dom_sf"/>
</dbReference>
<feature type="transmembrane region" description="Helical" evidence="8">
    <location>
        <begin position="742"/>
        <end position="760"/>
    </location>
</feature>
<dbReference type="PANTHER" id="PTHR42861">
    <property type="entry name" value="CALCIUM-TRANSPORTING ATPASE"/>
    <property type="match status" value="1"/>
</dbReference>
<dbReference type="Gene3D" id="1.20.1110.10">
    <property type="entry name" value="Calcium-transporting ATPase, transmembrane domain"/>
    <property type="match status" value="1"/>
</dbReference>
<comment type="subcellular location">
    <subcellularLocation>
        <location evidence="1">Membrane</location>
        <topology evidence="1">Multi-pass membrane protein</topology>
    </subcellularLocation>
</comment>
<dbReference type="InterPro" id="IPR044492">
    <property type="entry name" value="P_typ_ATPase_HD_dom"/>
</dbReference>
<evidence type="ECO:0000256" key="3">
    <source>
        <dbReference type="ARBA" id="ARBA00022741"/>
    </source>
</evidence>
<evidence type="ECO:0000256" key="8">
    <source>
        <dbReference type="SAM" id="Phobius"/>
    </source>
</evidence>
<evidence type="ECO:0000259" key="9">
    <source>
        <dbReference type="Pfam" id="PF00122"/>
    </source>
</evidence>
<dbReference type="PRINTS" id="PR00120">
    <property type="entry name" value="HATPASE"/>
</dbReference>
<dbReference type="Gene3D" id="2.70.150.10">
    <property type="entry name" value="Calcium-transporting ATPase, cytoplasmic transduction domain A"/>
    <property type="match status" value="1"/>
</dbReference>
<keyword evidence="5" id="KW-1278">Translocase</keyword>
<dbReference type="SFLD" id="SFLDS00003">
    <property type="entry name" value="Haloacid_Dehalogenase"/>
    <property type="match status" value="1"/>
</dbReference>
<dbReference type="SFLD" id="SFLDF00027">
    <property type="entry name" value="p-type_atpase"/>
    <property type="match status" value="1"/>
</dbReference>
<feature type="domain" description="P-type ATPase A" evidence="9">
    <location>
        <begin position="92"/>
        <end position="202"/>
    </location>
</feature>
<feature type="transmembrane region" description="Helical" evidence="8">
    <location>
        <begin position="253"/>
        <end position="281"/>
    </location>
</feature>
<name>A0A923M7E5_9BURK</name>
<evidence type="ECO:0000256" key="5">
    <source>
        <dbReference type="ARBA" id="ARBA00022967"/>
    </source>
</evidence>
<keyword evidence="12" id="KW-1185">Reference proteome</keyword>
<dbReference type="AlphaFoldDB" id="A0A923M7E5"/>
<dbReference type="InterPro" id="IPR006068">
    <property type="entry name" value="ATPase_P-typ_cation-transptr_C"/>
</dbReference>
<dbReference type="InterPro" id="IPR059000">
    <property type="entry name" value="ATPase_P-type_domA"/>
</dbReference>
<dbReference type="SUPFAM" id="SSF81660">
    <property type="entry name" value="Metal cation-transporting ATPase, ATP-binding domain N"/>
    <property type="match status" value="1"/>
</dbReference>
<evidence type="ECO:0000256" key="1">
    <source>
        <dbReference type="ARBA" id="ARBA00004141"/>
    </source>
</evidence>
<keyword evidence="3" id="KW-0547">Nucleotide-binding</keyword>
<dbReference type="PRINTS" id="PR00119">
    <property type="entry name" value="CATATPASE"/>
</dbReference>
<feature type="domain" description="Cation-transporting P-type ATPase C-terminal" evidence="10">
    <location>
        <begin position="661"/>
        <end position="826"/>
    </location>
</feature>
<dbReference type="InterPro" id="IPR036412">
    <property type="entry name" value="HAD-like_sf"/>
</dbReference>
<dbReference type="SFLD" id="SFLDG00002">
    <property type="entry name" value="C1.7:_P-type_atpase_like"/>
    <property type="match status" value="1"/>
</dbReference>
<dbReference type="Pfam" id="PF00702">
    <property type="entry name" value="Hydrolase"/>
    <property type="match status" value="1"/>
</dbReference>
<keyword evidence="6 8" id="KW-1133">Transmembrane helix</keyword>
<dbReference type="SUPFAM" id="SSF81653">
    <property type="entry name" value="Calcium ATPase, transduction domain A"/>
    <property type="match status" value="1"/>
</dbReference>
<dbReference type="RefSeq" id="WP_187080349.1">
    <property type="nucleotide sequence ID" value="NZ_JACORU010000001.1"/>
</dbReference>
<evidence type="ECO:0000256" key="7">
    <source>
        <dbReference type="ARBA" id="ARBA00023136"/>
    </source>
</evidence>
<keyword evidence="2 8" id="KW-0812">Transmembrane</keyword>
<evidence type="ECO:0000256" key="2">
    <source>
        <dbReference type="ARBA" id="ARBA00022692"/>
    </source>
</evidence>
<feature type="transmembrane region" description="Helical" evidence="8">
    <location>
        <begin position="636"/>
        <end position="656"/>
    </location>
</feature>
<evidence type="ECO:0000256" key="4">
    <source>
        <dbReference type="ARBA" id="ARBA00022840"/>
    </source>
</evidence>
<accession>A0A923M7E5</accession>
<dbReference type="InterPro" id="IPR018303">
    <property type="entry name" value="ATPase_P-typ_P_site"/>
</dbReference>
<feature type="transmembrane region" description="Helical" evidence="8">
    <location>
        <begin position="36"/>
        <end position="55"/>
    </location>
</feature>
<comment type="caution">
    <text evidence="11">The sequence shown here is derived from an EMBL/GenBank/DDBJ whole genome shotgun (WGS) entry which is preliminary data.</text>
</comment>
<dbReference type="NCBIfam" id="TIGR01494">
    <property type="entry name" value="ATPase_P-type"/>
    <property type="match status" value="2"/>
</dbReference>
<gene>
    <name evidence="11" type="ORF">H8R02_05710</name>
</gene>
<keyword evidence="7 8" id="KW-0472">Membrane</keyword>
<organism evidence="11 12">
    <name type="scientific">Ramlibacter albus</name>
    <dbReference type="NCBI Taxonomy" id="2079448"/>
    <lineage>
        <taxon>Bacteria</taxon>
        <taxon>Pseudomonadati</taxon>
        <taxon>Pseudomonadota</taxon>
        <taxon>Betaproteobacteria</taxon>
        <taxon>Burkholderiales</taxon>
        <taxon>Comamonadaceae</taxon>
        <taxon>Ramlibacter</taxon>
    </lineage>
</organism>
<dbReference type="GO" id="GO:0015662">
    <property type="term" value="F:P-type ion transporter activity"/>
    <property type="evidence" value="ECO:0007669"/>
    <property type="project" value="UniProtKB-ARBA"/>
</dbReference>
<dbReference type="Proteomes" id="UP000596827">
    <property type="component" value="Unassembled WGS sequence"/>
</dbReference>
<dbReference type="InterPro" id="IPR023214">
    <property type="entry name" value="HAD_sf"/>
</dbReference>
<reference evidence="11" key="1">
    <citation type="submission" date="2020-08" db="EMBL/GenBank/DDBJ databases">
        <title>Ramlibacter sp. GTP1 16S ribosomal RNA gene genome sequencing and assembly.</title>
        <authorList>
            <person name="Kang M."/>
        </authorList>
    </citation>
    <scope>NUCLEOTIDE SEQUENCE</scope>
    <source>
        <strain evidence="11">GTP1</strain>
    </source>
</reference>
<dbReference type="Gene3D" id="3.40.50.1000">
    <property type="entry name" value="HAD superfamily/HAD-like"/>
    <property type="match status" value="1"/>
</dbReference>
<feature type="transmembrane region" description="Helical" evidence="8">
    <location>
        <begin position="223"/>
        <end position="241"/>
    </location>
</feature>
<sequence length="846" mass="87732">MAGLGTREALARLREHGLNEIDATERRGWGATLREVAAEPMFVLLVAGALLYLVIGELSQGLLLAVFAAVTVGMVILQERRSERALDALRSLAAPHARVFRDGTLQRIPARDMVPGDVFTVGEGERVPADAVLREGHQLSVDESLLTGESVAVAKHPHAERATGDAGAGTEDAALYASTLVVAGHGIAEVVATGRHTRAGGIGVSLASIATSATPLQLHMRRIVRLLGAGALAMSAVLAAWHGIVRGEWTQGILAGIAAAMAMLPEEFPMALAVFLALGAWRLAGVKVLARRPAVIEALGGATVLCVDKTGTLTENRMRVRRLVTADDDVALGDGLRPPEHMHAVLDFAALASRRGALEPMDRAIFTEADAWLGHMAALREGWQLAHEFPVTPELPATSQAWVDGDGAHSIAAKGAPEAIAHLCHLDEAATRRVLAQAAALAAEGLRVLGVARASETHDSGHARVLHDYAFEWVGLVALEDPLRASVPAAVAQAHAAGIAVVMITGDHAATALAIARQAGIAAEAGVLTGDALAAMDDARLRHAVRAVRVFARVTPQQKLRLVRALRANGEVVAMTGDGVNDAPALKAAHIGIAMGVRGTDVAREAAGLVLLEEDFGHIVDAVRMGRRISDNLRNVTTYIAAIHVPIAGLSLVPVVAGLPPLMLPAHVVLTEMVIDPVCSFAFEGAPERADVMRRPPREAAAGFFGREMVLQALLQGGLLFAAAFATYLAALRHGPPDAARAAALVALTVGNLGLVWLNASRGASWRAIFGAGYPAFWAVTAFATVTLGAGIAVPSLGALLQLAPPGGAAAALACVAGAGSVLLAAALQGRLRFNAPSAPARSSTA</sequence>
<evidence type="ECO:0000259" key="10">
    <source>
        <dbReference type="Pfam" id="PF00689"/>
    </source>
</evidence>
<dbReference type="GO" id="GO:0016020">
    <property type="term" value="C:membrane"/>
    <property type="evidence" value="ECO:0007669"/>
    <property type="project" value="UniProtKB-SubCell"/>
</dbReference>
<dbReference type="Pfam" id="PF00122">
    <property type="entry name" value="E1-E2_ATPase"/>
    <property type="match status" value="1"/>
</dbReference>
<feature type="transmembrane region" description="Helical" evidence="8">
    <location>
        <begin position="809"/>
        <end position="828"/>
    </location>
</feature>
<feature type="transmembrane region" description="Helical" evidence="8">
    <location>
        <begin position="772"/>
        <end position="797"/>
    </location>
</feature>
<evidence type="ECO:0000313" key="12">
    <source>
        <dbReference type="Proteomes" id="UP000596827"/>
    </source>
</evidence>
<dbReference type="Gene3D" id="3.40.1110.10">
    <property type="entry name" value="Calcium-transporting ATPase, cytoplasmic domain N"/>
    <property type="match status" value="1"/>
</dbReference>
<dbReference type="InterPro" id="IPR001757">
    <property type="entry name" value="P_typ_ATPase"/>
</dbReference>
<evidence type="ECO:0000313" key="11">
    <source>
        <dbReference type="EMBL" id="MBC5763937.1"/>
    </source>
</evidence>
<dbReference type="EMBL" id="JACORU010000001">
    <property type="protein sequence ID" value="MBC5763937.1"/>
    <property type="molecule type" value="Genomic_DNA"/>
</dbReference>
<protein>
    <submittedName>
        <fullName evidence="11">HAD-IC family P-type ATPase</fullName>
    </submittedName>
</protein>
<feature type="transmembrane region" description="Helical" evidence="8">
    <location>
        <begin position="704"/>
        <end position="730"/>
    </location>
</feature>
<dbReference type="Pfam" id="PF00689">
    <property type="entry name" value="Cation_ATPase_C"/>
    <property type="match status" value="1"/>
</dbReference>
<feature type="transmembrane region" description="Helical" evidence="8">
    <location>
        <begin position="61"/>
        <end position="77"/>
    </location>
</feature>